<feature type="domain" description="Ribosomal protein eL8/eL30/eS12/Gadd45" evidence="1">
    <location>
        <begin position="2"/>
        <end position="92"/>
    </location>
</feature>
<dbReference type="SUPFAM" id="SSF55315">
    <property type="entry name" value="L30e-like"/>
    <property type="match status" value="1"/>
</dbReference>
<dbReference type="AlphaFoldDB" id="A0A7D3XQV3"/>
<dbReference type="Gene3D" id="3.30.1330.30">
    <property type="match status" value="1"/>
</dbReference>
<accession>A0A7D3XQV3</accession>
<evidence type="ECO:0000313" key="2">
    <source>
        <dbReference type="EMBL" id="QKG84562.1"/>
    </source>
</evidence>
<organism evidence="2 3">
    <name type="scientific">Kroppenstedtia pulmonis</name>
    <dbReference type="NCBI Taxonomy" id="1380685"/>
    <lineage>
        <taxon>Bacteria</taxon>
        <taxon>Bacillati</taxon>
        <taxon>Bacillota</taxon>
        <taxon>Bacilli</taxon>
        <taxon>Bacillales</taxon>
        <taxon>Thermoactinomycetaceae</taxon>
        <taxon>Kroppenstedtia</taxon>
    </lineage>
</organism>
<evidence type="ECO:0000313" key="3">
    <source>
        <dbReference type="Proteomes" id="UP000503088"/>
    </source>
</evidence>
<dbReference type="InterPro" id="IPR029064">
    <property type="entry name" value="Ribosomal_eL30-like_sf"/>
</dbReference>
<dbReference type="Proteomes" id="UP000503088">
    <property type="component" value="Chromosome"/>
</dbReference>
<name>A0A7D3XQV3_9BACL</name>
<proteinExistence type="predicted"/>
<sequence>MDKLHQLLGLAARAGKLVSGEEQVLRAIRSGSAFIVLLSEDAASNAAKKISDKCNYYRVPLSKAGTRRELGRAIGKGERVVIAVTDPGFSKTMRKWIRVTDGGDQFDENTRI</sequence>
<dbReference type="InterPro" id="IPR004038">
    <property type="entry name" value="Ribosomal_eL8/eL30/eS12/Gad45"/>
</dbReference>
<dbReference type="NCBIfam" id="NF005825">
    <property type="entry name" value="PRK07714.1"/>
    <property type="match status" value="1"/>
</dbReference>
<dbReference type="KEGG" id="kpul:GXN76_08780"/>
<evidence type="ECO:0000259" key="1">
    <source>
        <dbReference type="Pfam" id="PF01248"/>
    </source>
</evidence>
<dbReference type="Pfam" id="PF01248">
    <property type="entry name" value="Ribosomal_L7Ae"/>
    <property type="match status" value="1"/>
</dbReference>
<gene>
    <name evidence="2" type="ORF">GXN76_08780</name>
</gene>
<dbReference type="EMBL" id="CP048104">
    <property type="protein sequence ID" value="QKG84562.1"/>
    <property type="molecule type" value="Genomic_DNA"/>
</dbReference>
<reference evidence="2 3" key="1">
    <citation type="submission" date="2020-01" db="EMBL/GenBank/DDBJ databases">
        <authorList>
            <person name="Gulvik C.A."/>
            <person name="Batra D.G."/>
        </authorList>
    </citation>
    <scope>NUCLEOTIDE SEQUENCE [LARGE SCALE GENOMIC DNA]</scope>
    <source>
        <strain evidence="2 3">W9323</strain>
    </source>
</reference>
<dbReference type="RefSeq" id="WP_173222371.1">
    <property type="nucleotide sequence ID" value="NZ_CP048104.1"/>
</dbReference>
<keyword evidence="3" id="KW-1185">Reference proteome</keyword>
<protein>
    <submittedName>
        <fullName evidence="2">YlxQ family RNA-binding protein</fullName>
    </submittedName>
</protein>